<name>A0A835Y616_9CHLO</name>
<protein>
    <submittedName>
        <fullName evidence="2">Uncharacterized protein</fullName>
    </submittedName>
</protein>
<evidence type="ECO:0000313" key="3">
    <source>
        <dbReference type="Proteomes" id="UP000612055"/>
    </source>
</evidence>
<feature type="compositionally biased region" description="Basic and acidic residues" evidence="1">
    <location>
        <begin position="36"/>
        <end position="45"/>
    </location>
</feature>
<keyword evidence="3" id="KW-1185">Reference proteome</keyword>
<dbReference type="AlphaFoldDB" id="A0A835Y616"/>
<proteinExistence type="predicted"/>
<evidence type="ECO:0000256" key="1">
    <source>
        <dbReference type="SAM" id="MobiDB-lite"/>
    </source>
</evidence>
<feature type="region of interest" description="Disordered" evidence="1">
    <location>
        <begin position="25"/>
        <end position="48"/>
    </location>
</feature>
<comment type="caution">
    <text evidence="2">The sequence shown here is derived from an EMBL/GenBank/DDBJ whole genome shotgun (WGS) entry which is preliminary data.</text>
</comment>
<dbReference type="OrthoDB" id="536223at2759"/>
<evidence type="ECO:0000313" key="2">
    <source>
        <dbReference type="EMBL" id="KAG2491689.1"/>
    </source>
</evidence>
<sequence length="234" mass="25612">MGIASGLSTSARACAAEVALPEAAPSSSLAPALHLDGSRNADPGEPRYTAPYWVPPSVRDQHRLPNVLFTDPWPASDEPAQRRAHAALCLQALRRANRPLTTPEVHAAVNEDIEASGPGAEGVPPPLATLAYTKHLLEHMRRTRLLYGKKNNDSALSSGHPDHPRLYLPLPYQAARRGSAEQVAQEDAAAKDKAVQRALKRLRNGKPPYPIHRRRARFSIWQHELAQEALQRAS</sequence>
<dbReference type="EMBL" id="JAEHOE010000051">
    <property type="protein sequence ID" value="KAG2491689.1"/>
    <property type="molecule type" value="Genomic_DNA"/>
</dbReference>
<reference evidence="2" key="1">
    <citation type="journal article" date="2020" name="bioRxiv">
        <title>Comparative genomics of Chlamydomonas.</title>
        <authorList>
            <person name="Craig R.J."/>
            <person name="Hasan A.R."/>
            <person name="Ness R.W."/>
            <person name="Keightley P.D."/>
        </authorList>
    </citation>
    <scope>NUCLEOTIDE SEQUENCE</scope>
    <source>
        <strain evidence="2">CCAP 11/70</strain>
    </source>
</reference>
<dbReference type="Proteomes" id="UP000612055">
    <property type="component" value="Unassembled WGS sequence"/>
</dbReference>
<organism evidence="2 3">
    <name type="scientific">Edaphochlamys debaryana</name>
    <dbReference type="NCBI Taxonomy" id="47281"/>
    <lineage>
        <taxon>Eukaryota</taxon>
        <taxon>Viridiplantae</taxon>
        <taxon>Chlorophyta</taxon>
        <taxon>core chlorophytes</taxon>
        <taxon>Chlorophyceae</taxon>
        <taxon>CS clade</taxon>
        <taxon>Chlamydomonadales</taxon>
        <taxon>Chlamydomonadales incertae sedis</taxon>
        <taxon>Edaphochlamys</taxon>
    </lineage>
</organism>
<accession>A0A835Y616</accession>
<gene>
    <name evidence="2" type="ORF">HYH03_010057</name>
</gene>